<evidence type="ECO:0000256" key="2">
    <source>
        <dbReference type="SAM" id="Phobius"/>
    </source>
</evidence>
<dbReference type="GO" id="GO:0005737">
    <property type="term" value="C:cytoplasm"/>
    <property type="evidence" value="ECO:0007669"/>
    <property type="project" value="TreeGrafter"/>
</dbReference>
<accession>A0A154PKG6</accession>
<keyword evidence="2" id="KW-1133">Transmembrane helix</keyword>
<feature type="transmembrane region" description="Helical" evidence="2">
    <location>
        <begin position="266"/>
        <end position="287"/>
    </location>
</feature>
<proteinExistence type="inferred from homology"/>
<dbReference type="EMBL" id="KQ434946">
    <property type="protein sequence ID" value="KZC12342.1"/>
    <property type="molecule type" value="Genomic_DNA"/>
</dbReference>
<organism evidence="4 5">
    <name type="scientific">Dufourea novaeangliae</name>
    <name type="common">Sweat bee</name>
    <dbReference type="NCBI Taxonomy" id="178035"/>
    <lineage>
        <taxon>Eukaryota</taxon>
        <taxon>Metazoa</taxon>
        <taxon>Ecdysozoa</taxon>
        <taxon>Arthropoda</taxon>
        <taxon>Hexapoda</taxon>
        <taxon>Insecta</taxon>
        <taxon>Pterygota</taxon>
        <taxon>Neoptera</taxon>
        <taxon>Endopterygota</taxon>
        <taxon>Hymenoptera</taxon>
        <taxon>Apocrita</taxon>
        <taxon>Aculeata</taxon>
        <taxon>Apoidea</taxon>
        <taxon>Anthophila</taxon>
        <taxon>Halictidae</taxon>
        <taxon>Rophitinae</taxon>
        <taxon>Dufourea</taxon>
    </lineage>
</organism>
<dbReference type="Pfam" id="PF00194">
    <property type="entry name" value="Carb_anhydrase"/>
    <property type="match status" value="1"/>
</dbReference>
<evidence type="ECO:0000256" key="1">
    <source>
        <dbReference type="ARBA" id="ARBA00010718"/>
    </source>
</evidence>
<dbReference type="GO" id="GO:0004089">
    <property type="term" value="F:carbonate dehydratase activity"/>
    <property type="evidence" value="ECO:0007669"/>
    <property type="project" value="InterPro"/>
</dbReference>
<dbReference type="AlphaFoldDB" id="A0A154PKG6"/>
<evidence type="ECO:0000313" key="5">
    <source>
        <dbReference type="Proteomes" id="UP000076502"/>
    </source>
</evidence>
<dbReference type="SMART" id="SM01057">
    <property type="entry name" value="Carb_anhydrase"/>
    <property type="match status" value="1"/>
</dbReference>
<comment type="similarity">
    <text evidence="1">Belongs to the alpha-carbonic anhydrase family.</text>
</comment>
<name>A0A154PKG6_DUFNO</name>
<dbReference type="Gene3D" id="3.10.200.10">
    <property type="entry name" value="Alpha carbonic anhydrase"/>
    <property type="match status" value="1"/>
</dbReference>
<dbReference type="STRING" id="178035.A0A154PKG6"/>
<feature type="transmembrane region" description="Helical" evidence="2">
    <location>
        <begin position="358"/>
        <end position="379"/>
    </location>
</feature>
<dbReference type="InterPro" id="IPR023561">
    <property type="entry name" value="Carbonic_anhydrase_a-class"/>
</dbReference>
<dbReference type="InterPro" id="IPR001148">
    <property type="entry name" value="CA_dom"/>
</dbReference>
<feature type="non-terminal residue" evidence="4">
    <location>
        <position position="478"/>
    </location>
</feature>
<feature type="non-terminal residue" evidence="4">
    <location>
        <position position="1"/>
    </location>
</feature>
<evidence type="ECO:0000259" key="3">
    <source>
        <dbReference type="PROSITE" id="PS51144"/>
    </source>
</evidence>
<evidence type="ECO:0000313" key="4">
    <source>
        <dbReference type="EMBL" id="KZC12342.1"/>
    </source>
</evidence>
<dbReference type="SUPFAM" id="SSF51069">
    <property type="entry name" value="Carbonic anhydrase"/>
    <property type="match status" value="1"/>
</dbReference>
<dbReference type="PANTHER" id="PTHR18952:SF270">
    <property type="entry name" value="CARBONIC ANHYDRASE"/>
    <property type="match status" value="1"/>
</dbReference>
<dbReference type="GO" id="GO:0008270">
    <property type="term" value="F:zinc ion binding"/>
    <property type="evidence" value="ECO:0007669"/>
    <property type="project" value="InterPro"/>
</dbReference>
<keyword evidence="5" id="KW-1185">Reference proteome</keyword>
<reference evidence="4 5" key="1">
    <citation type="submission" date="2015-07" db="EMBL/GenBank/DDBJ databases">
        <title>The genome of Dufourea novaeangliae.</title>
        <authorList>
            <person name="Pan H."/>
            <person name="Kapheim K."/>
        </authorList>
    </citation>
    <scope>NUCLEOTIDE SEQUENCE [LARGE SCALE GENOMIC DNA]</scope>
    <source>
        <strain evidence="4">0120121106</strain>
        <tissue evidence="4">Whole body</tissue>
    </source>
</reference>
<dbReference type="OrthoDB" id="8185860at2759"/>
<sequence>GPTHWPGLCAIGKKQSPVNIISEDTIKTDLGALKFIRYDFAFSGTVTNNGHSVQIQLDGVPIHLEGGDLPSTYILEQLHFHWPAEHTVDGTRAVLELHFVHYDNQYENVTVASQHENGIAVVATLFKLHHVDNMDLMPIVKATELVSKWVGKSTAMMRSKLIPFLLLPKDHTTYYRYDGSLTTPQCRESVMWMILTEKLTISEQQLNIFKHIGTSNGILDMNYRPTQILGERKVYHHLEGYSSVTLSANMLPMTGEKTKMPTVLKLYVLVVWTFSMIYFITILYGLLKVPKDKVLKGGAINMVVMFENLFLMLHFYNNKKVLRQLIRTLNSVLTIPDEILRTVTTKTVMILQKAMKTYIIFSISALIFWMPIPVMEAFHRNQFYYEDYQLPMAVSKEPFSTQIFVAGSVFQFFGAVYSLIRKLSLDLYSMHIILLMTAQYKYLNKKFTSALASDPVPGNENQFRRELGGLIRHHRIVL</sequence>
<dbReference type="CDD" id="cd00326">
    <property type="entry name" value="alpha_CA"/>
    <property type="match status" value="1"/>
</dbReference>
<dbReference type="PANTHER" id="PTHR18952">
    <property type="entry name" value="CARBONIC ANHYDRASE"/>
    <property type="match status" value="1"/>
</dbReference>
<protein>
    <submittedName>
        <fullName evidence="4">Carbonic anhydrase 4</fullName>
    </submittedName>
</protein>
<feature type="transmembrane region" description="Helical" evidence="2">
    <location>
        <begin position="299"/>
        <end position="317"/>
    </location>
</feature>
<dbReference type="Proteomes" id="UP000076502">
    <property type="component" value="Unassembled WGS sequence"/>
</dbReference>
<dbReference type="PROSITE" id="PS51144">
    <property type="entry name" value="ALPHA_CA_2"/>
    <property type="match status" value="1"/>
</dbReference>
<feature type="transmembrane region" description="Helical" evidence="2">
    <location>
        <begin position="399"/>
        <end position="420"/>
    </location>
</feature>
<feature type="domain" description="Alpha-carbonic anhydrase" evidence="3">
    <location>
        <begin position="1"/>
        <end position="238"/>
    </location>
</feature>
<keyword evidence="2" id="KW-0812">Transmembrane</keyword>
<gene>
    <name evidence="4" type="ORF">WN55_04193</name>
</gene>
<keyword evidence="2" id="KW-0472">Membrane</keyword>
<dbReference type="InterPro" id="IPR036398">
    <property type="entry name" value="CA_dom_sf"/>
</dbReference>